<feature type="transmembrane region" description="Helical" evidence="1">
    <location>
        <begin position="161"/>
        <end position="182"/>
    </location>
</feature>
<feature type="transmembrane region" description="Helical" evidence="1">
    <location>
        <begin position="74"/>
        <end position="97"/>
    </location>
</feature>
<sequence>MINWVLFKEEWKSNYKILIIFMLILTMYTSIMITMFDPLLGTALDEFAKLMPDIMALVGMNGSTATLVSFMSTYLYGFIMIAFPLIFIVMLSVRLIVSKVDQGFMGYLLSSGNDRGKVIRTQIAVLLSQILALLVYVVCLGIVCGALMFPGDLDIFAYLRLNLGALALYFAFAGICFMFSCIFNETKNAALLGAGIPIVFILIQMLGNMKGDLENLKYATMLTLFDPEGLIAKTDTAFLMLGVLAVIGIVCFWFGSFVFKRKDMSL</sequence>
<feature type="transmembrane region" description="Helical" evidence="1">
    <location>
        <begin position="189"/>
        <end position="207"/>
    </location>
</feature>
<dbReference type="EMBL" id="WUUQ01000003">
    <property type="protein sequence ID" value="MXQ74123.1"/>
    <property type="molecule type" value="Genomic_DNA"/>
</dbReference>
<keyword evidence="1" id="KW-0812">Transmembrane</keyword>
<gene>
    <name evidence="2" type="ORF">GSF08_09250</name>
</gene>
<dbReference type="AlphaFoldDB" id="A0A6N8UBL1"/>
<dbReference type="GO" id="GO:0140359">
    <property type="term" value="F:ABC-type transporter activity"/>
    <property type="evidence" value="ECO:0007669"/>
    <property type="project" value="InterPro"/>
</dbReference>
<dbReference type="RefSeq" id="WP_160625510.1">
    <property type="nucleotide sequence ID" value="NZ_WUUQ01000003.1"/>
</dbReference>
<keyword evidence="3" id="KW-1185">Reference proteome</keyword>
<keyword evidence="1" id="KW-0472">Membrane</keyword>
<reference evidence="2 3" key="1">
    <citation type="submission" date="2019-12" db="EMBL/GenBank/DDBJ databases">
        <authorList>
            <person name="Yang R."/>
        </authorList>
    </citation>
    <scope>NUCLEOTIDE SEQUENCE [LARGE SCALE GENOMIC DNA]</scope>
    <source>
        <strain evidence="2 3">DONG20-135</strain>
    </source>
</reference>
<dbReference type="Proteomes" id="UP000434036">
    <property type="component" value="Unassembled WGS sequence"/>
</dbReference>
<dbReference type="PANTHER" id="PTHR37305">
    <property type="entry name" value="INTEGRAL MEMBRANE PROTEIN-RELATED"/>
    <property type="match status" value="1"/>
</dbReference>
<name>A0A6N8UBL1_9FIRM</name>
<feature type="transmembrane region" description="Helical" evidence="1">
    <location>
        <begin position="17"/>
        <end position="36"/>
    </location>
</feature>
<feature type="transmembrane region" description="Helical" evidence="1">
    <location>
        <begin position="123"/>
        <end position="149"/>
    </location>
</feature>
<protein>
    <submittedName>
        <fullName evidence="2">ABC transporter permease subunit</fullName>
    </submittedName>
</protein>
<organism evidence="2 3">
    <name type="scientific">Copranaerobaculum intestinale</name>
    <dbReference type="NCBI Taxonomy" id="2692629"/>
    <lineage>
        <taxon>Bacteria</taxon>
        <taxon>Bacillati</taxon>
        <taxon>Bacillota</taxon>
        <taxon>Erysipelotrichia</taxon>
        <taxon>Erysipelotrichales</taxon>
        <taxon>Erysipelotrichaceae</taxon>
        <taxon>Copranaerobaculum</taxon>
    </lineage>
</organism>
<dbReference type="PANTHER" id="PTHR37305:SF2">
    <property type="entry name" value="BACITRACIN TRANSPORT PERMEASE PROTEIN BCRB"/>
    <property type="match status" value="1"/>
</dbReference>
<comment type="caution">
    <text evidence="2">The sequence shown here is derived from an EMBL/GenBank/DDBJ whole genome shotgun (WGS) entry which is preliminary data.</text>
</comment>
<feature type="transmembrane region" description="Helical" evidence="1">
    <location>
        <begin position="237"/>
        <end position="259"/>
    </location>
</feature>
<keyword evidence="1" id="KW-1133">Transmembrane helix</keyword>
<dbReference type="GO" id="GO:0005886">
    <property type="term" value="C:plasma membrane"/>
    <property type="evidence" value="ECO:0007669"/>
    <property type="project" value="UniProtKB-SubCell"/>
</dbReference>
<evidence type="ECO:0000256" key="1">
    <source>
        <dbReference type="SAM" id="Phobius"/>
    </source>
</evidence>
<evidence type="ECO:0000313" key="3">
    <source>
        <dbReference type="Proteomes" id="UP000434036"/>
    </source>
</evidence>
<evidence type="ECO:0000313" key="2">
    <source>
        <dbReference type="EMBL" id="MXQ74123.1"/>
    </source>
</evidence>
<accession>A0A6N8UBL1</accession>
<reference evidence="2 3" key="2">
    <citation type="submission" date="2020-01" db="EMBL/GenBank/DDBJ databases">
        <title>Clostridiaceae sp. nov. isolated from the gut of human by culturomics.</title>
        <authorList>
            <person name="Chang Y."/>
        </authorList>
    </citation>
    <scope>NUCLEOTIDE SEQUENCE [LARGE SCALE GENOMIC DNA]</scope>
    <source>
        <strain evidence="2 3">DONG20-135</strain>
    </source>
</reference>
<proteinExistence type="predicted"/>